<comment type="caution">
    <text evidence="1">The sequence shown here is derived from an EMBL/GenBank/DDBJ whole genome shotgun (WGS) entry which is preliminary data.</text>
</comment>
<reference evidence="2" key="1">
    <citation type="journal article" date="2019" name="Curr. Biol.">
        <title>Genome Sequence of Striga asiatica Provides Insight into the Evolution of Plant Parasitism.</title>
        <authorList>
            <person name="Yoshida S."/>
            <person name="Kim S."/>
            <person name="Wafula E.K."/>
            <person name="Tanskanen J."/>
            <person name="Kim Y.M."/>
            <person name="Honaas L."/>
            <person name="Yang Z."/>
            <person name="Spallek T."/>
            <person name="Conn C.E."/>
            <person name="Ichihashi Y."/>
            <person name="Cheong K."/>
            <person name="Cui S."/>
            <person name="Der J.P."/>
            <person name="Gundlach H."/>
            <person name="Jiao Y."/>
            <person name="Hori C."/>
            <person name="Ishida J.K."/>
            <person name="Kasahara H."/>
            <person name="Kiba T."/>
            <person name="Kim M.S."/>
            <person name="Koo N."/>
            <person name="Laohavisit A."/>
            <person name="Lee Y.H."/>
            <person name="Lumba S."/>
            <person name="McCourt P."/>
            <person name="Mortimer J.C."/>
            <person name="Mutuku J.M."/>
            <person name="Nomura T."/>
            <person name="Sasaki-Sekimoto Y."/>
            <person name="Seto Y."/>
            <person name="Wang Y."/>
            <person name="Wakatake T."/>
            <person name="Sakakibara H."/>
            <person name="Demura T."/>
            <person name="Yamaguchi S."/>
            <person name="Yoneyama K."/>
            <person name="Manabe R.I."/>
            <person name="Nelson D.C."/>
            <person name="Schulman A.H."/>
            <person name="Timko M.P."/>
            <person name="dePamphilis C.W."/>
            <person name="Choi D."/>
            <person name="Shirasu K."/>
        </authorList>
    </citation>
    <scope>NUCLEOTIDE SEQUENCE [LARGE SCALE GENOMIC DNA]</scope>
    <source>
        <strain evidence="2">cv. UVA1</strain>
    </source>
</reference>
<dbReference type="Proteomes" id="UP000325081">
    <property type="component" value="Unassembled WGS sequence"/>
</dbReference>
<accession>A0A5A7PZ05</accession>
<gene>
    <name evidence="1" type="ORF">STAS_14571</name>
</gene>
<organism evidence="1 2">
    <name type="scientific">Striga asiatica</name>
    <name type="common">Asiatic witchweed</name>
    <name type="synonym">Buchnera asiatica</name>
    <dbReference type="NCBI Taxonomy" id="4170"/>
    <lineage>
        <taxon>Eukaryota</taxon>
        <taxon>Viridiplantae</taxon>
        <taxon>Streptophyta</taxon>
        <taxon>Embryophyta</taxon>
        <taxon>Tracheophyta</taxon>
        <taxon>Spermatophyta</taxon>
        <taxon>Magnoliopsida</taxon>
        <taxon>eudicotyledons</taxon>
        <taxon>Gunneridae</taxon>
        <taxon>Pentapetalae</taxon>
        <taxon>asterids</taxon>
        <taxon>lamiids</taxon>
        <taxon>Lamiales</taxon>
        <taxon>Orobanchaceae</taxon>
        <taxon>Buchnereae</taxon>
        <taxon>Striga</taxon>
    </lineage>
</organism>
<evidence type="ECO:0000313" key="1">
    <source>
        <dbReference type="EMBL" id="GER38133.1"/>
    </source>
</evidence>
<name>A0A5A7PZ05_STRAF</name>
<evidence type="ECO:0000313" key="2">
    <source>
        <dbReference type="Proteomes" id="UP000325081"/>
    </source>
</evidence>
<keyword evidence="2" id="KW-1185">Reference proteome</keyword>
<sequence length="168" mass="18341">MGKIRPKLQVAASLSSSPTTIKQQGRYPPILPWLIPLSPIVAKRPKAEPGSDWRLKPNGRREFLRQGVTEGERCAGTSIFTEYGVQGPCHRTNERSVKILNPKTVCTELTVLTEKTKCGISPFASPFLSHALRSGHLTIGKGGLIILLSNVPGHSFKSGTKHSYACLR</sequence>
<dbReference type="AlphaFoldDB" id="A0A5A7PZ05"/>
<proteinExistence type="predicted"/>
<dbReference type="EMBL" id="BKCP01005461">
    <property type="protein sequence ID" value="GER38133.1"/>
    <property type="molecule type" value="Genomic_DNA"/>
</dbReference>
<protein>
    <submittedName>
        <fullName evidence="1">dTDP-glucose 4,6-dehydratase</fullName>
    </submittedName>
</protein>